<gene>
    <name evidence="2" type="ORF">A2Y98_02795</name>
</gene>
<name>A0A1G2FAS9_9BACT</name>
<feature type="transmembrane region" description="Helical" evidence="1">
    <location>
        <begin position="37"/>
        <end position="56"/>
    </location>
</feature>
<comment type="caution">
    <text evidence="2">The sequence shown here is derived from an EMBL/GenBank/DDBJ whole genome shotgun (WGS) entry which is preliminary data.</text>
</comment>
<feature type="transmembrane region" description="Helical" evidence="1">
    <location>
        <begin position="124"/>
        <end position="142"/>
    </location>
</feature>
<reference evidence="2 3" key="1">
    <citation type="journal article" date="2016" name="Nat. Commun.">
        <title>Thousands of microbial genomes shed light on interconnected biogeochemical processes in an aquifer system.</title>
        <authorList>
            <person name="Anantharaman K."/>
            <person name="Brown C.T."/>
            <person name="Hug L.A."/>
            <person name="Sharon I."/>
            <person name="Castelle C.J."/>
            <person name="Probst A.J."/>
            <person name="Thomas B.C."/>
            <person name="Singh A."/>
            <person name="Wilkins M.J."/>
            <person name="Karaoz U."/>
            <person name="Brodie E.L."/>
            <person name="Williams K.H."/>
            <person name="Hubbard S.S."/>
            <person name="Banfield J.F."/>
        </authorList>
    </citation>
    <scope>NUCLEOTIDE SEQUENCE [LARGE SCALE GENOMIC DNA]</scope>
</reference>
<protein>
    <submittedName>
        <fullName evidence="2">Uncharacterized protein</fullName>
    </submittedName>
</protein>
<keyword evidence="1" id="KW-0472">Membrane</keyword>
<dbReference type="AlphaFoldDB" id="A0A1G2FAS9"/>
<feature type="transmembrane region" description="Helical" evidence="1">
    <location>
        <begin position="211"/>
        <end position="243"/>
    </location>
</feature>
<feature type="transmembrane region" description="Helical" evidence="1">
    <location>
        <begin position="86"/>
        <end position="103"/>
    </location>
</feature>
<dbReference type="EMBL" id="MHMW01000002">
    <property type="protein sequence ID" value="OGZ34698.1"/>
    <property type="molecule type" value="Genomic_DNA"/>
</dbReference>
<organism evidence="2 3">
    <name type="scientific">Candidatus Portnoybacteria bacterium RBG_19FT_COMBO_36_7</name>
    <dbReference type="NCBI Taxonomy" id="1801992"/>
    <lineage>
        <taxon>Bacteria</taxon>
        <taxon>Candidatus Portnoyibacteriota</taxon>
    </lineage>
</organism>
<feature type="transmembrane region" description="Helical" evidence="1">
    <location>
        <begin position="7"/>
        <end position="25"/>
    </location>
</feature>
<evidence type="ECO:0000313" key="2">
    <source>
        <dbReference type="EMBL" id="OGZ34698.1"/>
    </source>
</evidence>
<dbReference type="STRING" id="1801992.A2Y98_02795"/>
<dbReference type="Proteomes" id="UP000179099">
    <property type="component" value="Unassembled WGS sequence"/>
</dbReference>
<keyword evidence="1" id="KW-0812">Transmembrane</keyword>
<feature type="transmembrane region" description="Helical" evidence="1">
    <location>
        <begin position="63"/>
        <end position="80"/>
    </location>
</feature>
<accession>A0A1G2FAS9</accession>
<evidence type="ECO:0000256" key="1">
    <source>
        <dbReference type="SAM" id="Phobius"/>
    </source>
</evidence>
<proteinExistence type="predicted"/>
<sequence length="263" mass="29030">MSKQKTVYLVLLALAVVFSLIGWFSLKGVLFNGSATFGVTIVALMFLLLGVALGLIAILFDSLALMILAPAASVAASFLFFGIKPAYIIIFVIGIGLIVFAFSRSLREKRARMKISPLRIAKPVLGAVFTFLALIISAIIYFSPPAQGISIEIKVPRILFSFVLSSMKNVAPSKLISFDQILDNETEESLYQNINDQVNFFLQPYKSYLSYGLAIAVFLSLKAASIIFVWLAIAIIQTVFVLMKKFNLVKIKKETIEKDILEI</sequence>
<keyword evidence="1" id="KW-1133">Transmembrane helix</keyword>
<evidence type="ECO:0000313" key="3">
    <source>
        <dbReference type="Proteomes" id="UP000179099"/>
    </source>
</evidence>